<sequence>MESSEYHTLHIFFFPFFAHGHVIPTLDMAKLFAEKGVKATIVTTPLNAPFISKAIGKSKTKHNRIHIQTIELPCAEAVLPDSCENTDSITSQDLFESFCMATCFLQEPFEQLIEKQHPDCIVADMFFPWATDSAAKFGIPRLVFHGYSFISLCATSCMELYKSHNDAESSSFVIPNLPGEIRIEMTMLPPYSKNHSRNVLGRKAWHIGPLSLCNKDNEEKAHRGKEASIDEHECLKWLDTKKPNSVVYLCFGSAVKLSDSQLREIAMGLEASGQQFIWVAGKTKEQKGEKWLPEGFEKRMEVKGLIMYALKTAMYLLNRVPSKAVPKTPFELWTNRIPSIRHLHVCGCQAEIKIYNPQERKLDARTISGYFIGYPEKSKGYMFYFSNHSMRIVETGNARFIENDEISESTVPPEMEIKEVRVQVLLAWTSSSKVSGSKVIFLILYIDDILLAANDMGESRKPLKNFTLIIRGWAPQVLILEHQAIGAFVTHCGWNSTLEAMTAGVPMVTWPIFADQFFNEKLVSEVLKIGVPIGVKKLVGLQGDSIACDAVEKAVKRIMIGEEAIETRNKAKVLSHLARQSIEEGGSSYSDLKALIEELSSLSH</sequence>
<dbReference type="InterPro" id="IPR035595">
    <property type="entry name" value="UDP_glycos_trans_CS"/>
</dbReference>
<evidence type="ECO:0000256" key="1">
    <source>
        <dbReference type="ARBA" id="ARBA00009995"/>
    </source>
</evidence>
<protein>
    <submittedName>
        <fullName evidence="5">Scopoletin glucosyltransferase</fullName>
    </submittedName>
</protein>
<dbReference type="PANTHER" id="PTHR48047">
    <property type="entry name" value="GLYCOSYLTRANSFERASE"/>
    <property type="match status" value="1"/>
</dbReference>
<evidence type="ECO:0000313" key="6">
    <source>
        <dbReference type="Proteomes" id="UP000289340"/>
    </source>
</evidence>
<dbReference type="FunFam" id="3.40.50.2000:FF:000431">
    <property type="entry name" value="UDP-glycosyltransferase 90A1"/>
    <property type="match status" value="1"/>
</dbReference>
<comment type="caution">
    <text evidence="5">The sequence shown here is derived from an EMBL/GenBank/DDBJ whole genome shotgun (WGS) entry which is preliminary data.</text>
</comment>
<dbReference type="CDD" id="cd03784">
    <property type="entry name" value="GT1_Gtf-like"/>
    <property type="match status" value="1"/>
</dbReference>
<dbReference type="InterPro" id="IPR002213">
    <property type="entry name" value="UDP_glucos_trans"/>
</dbReference>
<name>A0A445LM92_GLYSO</name>
<dbReference type="PROSITE" id="PS00375">
    <property type="entry name" value="UDPGT"/>
    <property type="match status" value="1"/>
</dbReference>
<keyword evidence="3 5" id="KW-0808">Transferase</keyword>
<dbReference type="Gene3D" id="3.40.50.2000">
    <property type="entry name" value="Glycogen Phosphorylase B"/>
    <property type="match status" value="3"/>
</dbReference>
<evidence type="ECO:0000259" key="4">
    <source>
        <dbReference type="Pfam" id="PF25597"/>
    </source>
</evidence>
<proteinExistence type="inferred from homology"/>
<dbReference type="PANTHER" id="PTHR48047:SF45">
    <property type="entry name" value="SCOPOLETIN GLUCOSYLTRANSFERASE-LIKE"/>
    <property type="match status" value="1"/>
</dbReference>
<evidence type="ECO:0000256" key="3">
    <source>
        <dbReference type="ARBA" id="ARBA00022679"/>
    </source>
</evidence>
<dbReference type="SUPFAM" id="SSF53756">
    <property type="entry name" value="UDP-Glycosyltransferase/glycogen phosphorylase"/>
    <property type="match status" value="2"/>
</dbReference>
<dbReference type="AlphaFoldDB" id="A0A445LM92"/>
<keyword evidence="2" id="KW-0328">Glycosyltransferase</keyword>
<dbReference type="GO" id="GO:0035251">
    <property type="term" value="F:UDP-glucosyltransferase activity"/>
    <property type="evidence" value="ECO:0007669"/>
    <property type="project" value="UniProtKB-ARBA"/>
</dbReference>
<dbReference type="InterPro" id="IPR057670">
    <property type="entry name" value="SH3_retrovirus"/>
</dbReference>
<gene>
    <name evidence="5" type="ORF">D0Y65_003537</name>
</gene>
<dbReference type="Proteomes" id="UP000289340">
    <property type="component" value="Chromosome 2"/>
</dbReference>
<reference evidence="5 6" key="1">
    <citation type="submission" date="2018-09" db="EMBL/GenBank/DDBJ databases">
        <title>A high-quality reference genome of wild soybean provides a powerful tool to mine soybean genomes.</title>
        <authorList>
            <person name="Xie M."/>
            <person name="Chung C.Y.L."/>
            <person name="Li M.-W."/>
            <person name="Wong F.-L."/>
            <person name="Chan T.-F."/>
            <person name="Lam H.-M."/>
        </authorList>
    </citation>
    <scope>NUCLEOTIDE SEQUENCE [LARGE SCALE GENOMIC DNA]</scope>
    <source>
        <strain evidence="6">cv. W05</strain>
        <tissue evidence="5">Hypocotyl of etiolated seedlings</tissue>
    </source>
</reference>
<organism evidence="5 6">
    <name type="scientific">Glycine soja</name>
    <name type="common">Wild soybean</name>
    <dbReference type="NCBI Taxonomy" id="3848"/>
    <lineage>
        <taxon>Eukaryota</taxon>
        <taxon>Viridiplantae</taxon>
        <taxon>Streptophyta</taxon>
        <taxon>Embryophyta</taxon>
        <taxon>Tracheophyta</taxon>
        <taxon>Spermatophyta</taxon>
        <taxon>Magnoliopsida</taxon>
        <taxon>eudicotyledons</taxon>
        <taxon>Gunneridae</taxon>
        <taxon>Pentapetalae</taxon>
        <taxon>rosids</taxon>
        <taxon>fabids</taxon>
        <taxon>Fabales</taxon>
        <taxon>Fabaceae</taxon>
        <taxon>Papilionoideae</taxon>
        <taxon>50 kb inversion clade</taxon>
        <taxon>NPAAA clade</taxon>
        <taxon>indigoferoid/millettioid clade</taxon>
        <taxon>Phaseoleae</taxon>
        <taxon>Glycine</taxon>
        <taxon>Glycine subgen. Soja</taxon>
    </lineage>
</organism>
<keyword evidence="6" id="KW-1185">Reference proteome</keyword>
<evidence type="ECO:0000313" key="5">
    <source>
        <dbReference type="EMBL" id="RZC24343.1"/>
    </source>
</evidence>
<comment type="similarity">
    <text evidence="1">Belongs to the UDP-glycosyltransferase family.</text>
</comment>
<dbReference type="Pfam" id="PF00201">
    <property type="entry name" value="UDPGT"/>
    <property type="match status" value="1"/>
</dbReference>
<evidence type="ECO:0000256" key="2">
    <source>
        <dbReference type="ARBA" id="ARBA00022676"/>
    </source>
</evidence>
<accession>A0A445LM92</accession>
<feature type="domain" description="Retroviral polymerase SH3-like" evidence="4">
    <location>
        <begin position="348"/>
        <end position="409"/>
    </location>
</feature>
<dbReference type="Pfam" id="PF25597">
    <property type="entry name" value="SH3_retrovirus"/>
    <property type="match status" value="1"/>
</dbReference>
<dbReference type="EMBL" id="QZWG01000002">
    <property type="protein sequence ID" value="RZC24343.1"/>
    <property type="molecule type" value="Genomic_DNA"/>
</dbReference>